<dbReference type="Gene3D" id="1.10.555.10">
    <property type="entry name" value="Rho GTPase activation protein"/>
    <property type="match status" value="1"/>
</dbReference>
<feature type="domain" description="Rho-GAP" evidence="2">
    <location>
        <begin position="21"/>
        <end position="215"/>
    </location>
</feature>
<dbReference type="AlphaFoldDB" id="A0A7R9L3D4"/>
<dbReference type="GO" id="GO:0007165">
    <property type="term" value="P:signal transduction"/>
    <property type="evidence" value="ECO:0007669"/>
    <property type="project" value="InterPro"/>
</dbReference>
<dbReference type="SMART" id="SM00324">
    <property type="entry name" value="RhoGAP"/>
    <property type="match status" value="1"/>
</dbReference>
<evidence type="ECO:0000313" key="4">
    <source>
        <dbReference type="Proteomes" id="UP000759131"/>
    </source>
</evidence>
<dbReference type="InterPro" id="IPR000198">
    <property type="entry name" value="RhoGAP_dom"/>
</dbReference>
<dbReference type="EMBL" id="CAJPIZ010012371">
    <property type="protein sequence ID" value="CAG2113665.1"/>
    <property type="molecule type" value="Genomic_DNA"/>
</dbReference>
<dbReference type="Proteomes" id="UP000759131">
    <property type="component" value="Unassembled WGS sequence"/>
</dbReference>
<dbReference type="EMBL" id="OC866946">
    <property type="protein sequence ID" value="CAD7633235.1"/>
    <property type="molecule type" value="Genomic_DNA"/>
</dbReference>
<dbReference type="InterPro" id="IPR008936">
    <property type="entry name" value="Rho_GTPase_activation_prot"/>
</dbReference>
<dbReference type="SUPFAM" id="SSF48350">
    <property type="entry name" value="GTPase activation domain, GAP"/>
    <property type="match status" value="1"/>
</dbReference>
<dbReference type="PANTHER" id="PTHR23179:SF27">
    <property type="entry name" value="RHO GTPASE ACTIVATING PROTEIN AT 71E, ISOFORM D"/>
    <property type="match status" value="1"/>
</dbReference>
<dbReference type="OrthoDB" id="9994905at2759"/>
<protein>
    <recommendedName>
        <fullName evidence="2">Rho-GAP domain-containing protein</fullName>
    </recommendedName>
</protein>
<evidence type="ECO:0000256" key="1">
    <source>
        <dbReference type="SAM" id="MobiDB-lite"/>
    </source>
</evidence>
<dbReference type="GO" id="GO:0005096">
    <property type="term" value="F:GTPase activator activity"/>
    <property type="evidence" value="ECO:0007669"/>
    <property type="project" value="TreeGrafter"/>
</dbReference>
<name>A0A7R9L3D4_9ACAR</name>
<reference evidence="3" key="1">
    <citation type="submission" date="2020-11" db="EMBL/GenBank/DDBJ databases">
        <authorList>
            <person name="Tran Van P."/>
        </authorList>
    </citation>
    <scope>NUCLEOTIDE SEQUENCE</scope>
</reference>
<feature type="region of interest" description="Disordered" evidence="1">
    <location>
        <begin position="344"/>
        <end position="372"/>
    </location>
</feature>
<sequence length="406" mass="45496">MLSRMRSLSSHFRTERVKFGIPLEDVCGAHDDIPAALLVMILKLNKEAPFKQMVFRRCGHHSSRTELIQFLQTGRLVNIDNYCVYTIADVLKQFLNELPSGVFGAERERRLFNIIEWESIEEKRDAIHRILTSMPVVAQHLLVLLFGTFRAMATCSQRAITCITSETIGILFAPILFQWGVQELTTSHDLPRYKAQTAVATAIISFLIDNFGASNLFGRDNYEYYGRISGRVLTVEDNWIFALKYPSDSYHNTHECQSTPTLCTTCLTPMTAQPVTPVQMLHQNIDDSYAPLGVSLVGTSLKKTSASTVTANNRRADESIAGSSVKQLVRKTSPKDNHLVRRLSSKKNKENGDKHKAQQQSGAHHVLPTGGNSDAHQLVVAMRFESEGVDGDVQQMNISLTYNPRI</sequence>
<dbReference type="Pfam" id="PF00620">
    <property type="entry name" value="RhoGAP"/>
    <property type="match status" value="1"/>
</dbReference>
<gene>
    <name evidence="3" type="ORF">OSB1V03_LOCUS13633</name>
</gene>
<evidence type="ECO:0000259" key="2">
    <source>
        <dbReference type="PROSITE" id="PS50238"/>
    </source>
</evidence>
<accession>A0A7R9L3D4</accession>
<dbReference type="PANTHER" id="PTHR23179">
    <property type="entry name" value="T-CELL ACTIVATION RHO GTPASE ACTIVATING PROTEIN-RELATED"/>
    <property type="match status" value="1"/>
</dbReference>
<keyword evidence="4" id="KW-1185">Reference proteome</keyword>
<evidence type="ECO:0000313" key="3">
    <source>
        <dbReference type="EMBL" id="CAD7633235.1"/>
    </source>
</evidence>
<organism evidence="3">
    <name type="scientific">Medioppia subpectinata</name>
    <dbReference type="NCBI Taxonomy" id="1979941"/>
    <lineage>
        <taxon>Eukaryota</taxon>
        <taxon>Metazoa</taxon>
        <taxon>Ecdysozoa</taxon>
        <taxon>Arthropoda</taxon>
        <taxon>Chelicerata</taxon>
        <taxon>Arachnida</taxon>
        <taxon>Acari</taxon>
        <taxon>Acariformes</taxon>
        <taxon>Sarcoptiformes</taxon>
        <taxon>Oribatida</taxon>
        <taxon>Brachypylina</taxon>
        <taxon>Oppioidea</taxon>
        <taxon>Oppiidae</taxon>
        <taxon>Medioppia</taxon>
    </lineage>
</organism>
<proteinExistence type="predicted"/>
<feature type="compositionally biased region" description="Basic and acidic residues" evidence="1">
    <location>
        <begin position="347"/>
        <end position="356"/>
    </location>
</feature>
<dbReference type="PROSITE" id="PS50238">
    <property type="entry name" value="RHOGAP"/>
    <property type="match status" value="1"/>
</dbReference>